<dbReference type="OrthoDB" id="9798122at2"/>
<dbReference type="InterPro" id="IPR005152">
    <property type="entry name" value="Lipase_secreted"/>
</dbReference>
<dbReference type="GO" id="GO:0016042">
    <property type="term" value="P:lipid catabolic process"/>
    <property type="evidence" value="ECO:0007669"/>
    <property type="project" value="InterPro"/>
</dbReference>
<protein>
    <recommendedName>
        <fullName evidence="4">Lipase</fullName>
    </recommendedName>
</protein>
<evidence type="ECO:0000256" key="1">
    <source>
        <dbReference type="SAM" id="Phobius"/>
    </source>
</evidence>
<dbReference type="Proteomes" id="UP000321196">
    <property type="component" value="Unassembled WGS sequence"/>
</dbReference>
<dbReference type="SUPFAM" id="SSF53474">
    <property type="entry name" value="alpha/beta-Hydrolases"/>
    <property type="match status" value="1"/>
</dbReference>
<feature type="transmembrane region" description="Helical" evidence="1">
    <location>
        <begin position="137"/>
        <end position="156"/>
    </location>
</feature>
<evidence type="ECO:0000313" key="3">
    <source>
        <dbReference type="Proteomes" id="UP000321196"/>
    </source>
</evidence>
<evidence type="ECO:0008006" key="4">
    <source>
        <dbReference type="Google" id="ProtNLM"/>
    </source>
</evidence>
<keyword evidence="1" id="KW-0472">Membrane</keyword>
<dbReference type="RefSeq" id="WP_147825865.1">
    <property type="nucleotide sequence ID" value="NZ_BAAARG010000002.1"/>
</dbReference>
<feature type="transmembrane region" description="Helical" evidence="1">
    <location>
        <begin position="186"/>
        <end position="205"/>
    </location>
</feature>
<name>A0A5C8HPJ3_9MICO</name>
<evidence type="ECO:0000313" key="2">
    <source>
        <dbReference type="EMBL" id="TXK04731.1"/>
    </source>
</evidence>
<reference evidence="2 3" key="1">
    <citation type="submission" date="2019-08" db="EMBL/GenBank/DDBJ databases">
        <authorList>
            <person name="Dong K."/>
        </authorList>
    </citation>
    <scope>NUCLEOTIDE SEQUENCE [LARGE SCALE GENOMIC DNA]</scope>
    <source>
        <strain evidence="2 3">M4-8</strain>
    </source>
</reference>
<dbReference type="EMBL" id="VRSW01000002">
    <property type="protein sequence ID" value="TXK04731.1"/>
    <property type="molecule type" value="Genomic_DNA"/>
</dbReference>
<dbReference type="Pfam" id="PF03729">
    <property type="entry name" value="DUF308"/>
    <property type="match status" value="1"/>
</dbReference>
<feature type="transmembrane region" description="Helical" evidence="1">
    <location>
        <begin position="56"/>
        <end position="75"/>
    </location>
</feature>
<feature type="transmembrane region" description="Helical" evidence="1">
    <location>
        <begin position="81"/>
        <end position="100"/>
    </location>
</feature>
<organism evidence="2 3">
    <name type="scientific">Microbacterium mitrae</name>
    <dbReference type="NCBI Taxonomy" id="664640"/>
    <lineage>
        <taxon>Bacteria</taxon>
        <taxon>Bacillati</taxon>
        <taxon>Actinomycetota</taxon>
        <taxon>Actinomycetes</taxon>
        <taxon>Micrococcales</taxon>
        <taxon>Microbacteriaceae</taxon>
        <taxon>Microbacterium</taxon>
    </lineage>
</organism>
<keyword evidence="3" id="KW-1185">Reference proteome</keyword>
<accession>A0A5C8HPJ3</accession>
<dbReference type="Gene3D" id="1.10.260.130">
    <property type="match status" value="1"/>
</dbReference>
<dbReference type="Pfam" id="PF03583">
    <property type="entry name" value="LIP"/>
    <property type="match status" value="1"/>
</dbReference>
<feature type="transmembrane region" description="Helical" evidence="1">
    <location>
        <begin position="31"/>
        <end position="51"/>
    </location>
</feature>
<dbReference type="GO" id="GO:0004806">
    <property type="term" value="F:triacylglycerol lipase activity"/>
    <property type="evidence" value="ECO:0007669"/>
    <property type="project" value="InterPro"/>
</dbReference>
<dbReference type="PANTHER" id="PTHR34853:SF1">
    <property type="entry name" value="LIPASE 5"/>
    <property type="match status" value="1"/>
</dbReference>
<keyword evidence="1" id="KW-0812">Transmembrane</keyword>
<dbReference type="InterPro" id="IPR029058">
    <property type="entry name" value="AB_hydrolase_fold"/>
</dbReference>
<feature type="transmembrane region" description="Helical" evidence="1">
    <location>
        <begin position="112"/>
        <end position="131"/>
    </location>
</feature>
<comment type="caution">
    <text evidence="2">The sequence shown here is derived from an EMBL/GenBank/DDBJ whole genome shotgun (WGS) entry which is preliminary data.</text>
</comment>
<dbReference type="InterPro" id="IPR005325">
    <property type="entry name" value="DUF308_memb"/>
</dbReference>
<keyword evidence="1" id="KW-1133">Transmembrane helix</keyword>
<feature type="transmembrane region" description="Helical" evidence="1">
    <location>
        <begin position="7"/>
        <end position="25"/>
    </location>
</feature>
<gene>
    <name evidence="2" type="ORF">FVP60_08690</name>
</gene>
<dbReference type="PANTHER" id="PTHR34853">
    <property type="match status" value="1"/>
</dbReference>
<dbReference type="AlphaFoldDB" id="A0A5C8HPJ3"/>
<dbReference type="Gene3D" id="3.40.50.1820">
    <property type="entry name" value="alpha/beta hydrolase"/>
    <property type="match status" value="1"/>
</dbReference>
<sequence length="574" mass="59576">MTQPPRWVTFVIAITCILAGLYVVLRPFLAWGLLIFVVIGAILLTGFAHVFSPGPWWARVLPAAAAVGVVATILIYPGMTISLLVLLAAASLIITALSRMIGAVRGRHGDRYASMVSGLAALLLAVTALAWPDATVFLVATIFGVYLVLFGVELLVHVWRGARSDRDSSTAASIVPSRGARVRTGVAASLALVGSIALVAGGLALSGTPQPDGFYTPPDGLPPQAGVLLSAQVFTRDVPAGAEGWRILYTTTNGDDEIITASGLVIAPADATRSPVIAWAHGTTGFARGCAPSLLEHPFVAGGMPATEDALAAGWSIVATDYPGLGTTGVQPYLIGQGEGRAVLDAVRAARQLESISLAEETVIWGHSQGGHASLWAGGLASTYAPELTISGVAAMAPASDLPVLLEAIADQPVGSVFGSFALAAYAGTYDDVATTDYVRPGAHIMMQEMQSRCLTDASSLVSIATALSADASVWAQSPGDGALGEHAERYVPRLLISAPVFLAQGLTDTLVVPAMQQGYVSERCAAGQVIDYREYPDADHMGLVADQTLLDDLMSWTTDRFAGQSAATECARG</sequence>
<proteinExistence type="predicted"/>